<name>A0ACC3N627_9PEZI</name>
<sequence>MQIPQTYIQKTKVGAHFAQAFLIFLAGCLALAVLTKDGKTGGQVGYYFALCFLTAPALVYQLMVPMWSRAWRFANVYAYAALDILFTILWFAAFIAVAVWQRAGLEKGAKDKDKDPEEEDGACSHFASGREAKCNTSKGSVGFGVVIFLLFALTSAISVYGVMQYRKTGVMPNGSSRQAGQAEHVRAEDPNKDAWSTNTDDLEPGHTDDYNDPRRAYGQIPTEDEDDKRQGLLHRPLSQHDHPFRDTHSMADSQTEEGDIHPGRAVSNRSNTSLSIAPPTSYHTNRPTGEGVASPTGYIAPSALSPSDYEHTPGGRVDFPQANYGADLSYQYSLSSRV</sequence>
<protein>
    <submittedName>
        <fullName evidence="1">Uncharacterized protein</fullName>
    </submittedName>
</protein>
<organism evidence="1 2">
    <name type="scientific">Vermiconidia calcicola</name>
    <dbReference type="NCBI Taxonomy" id="1690605"/>
    <lineage>
        <taxon>Eukaryota</taxon>
        <taxon>Fungi</taxon>
        <taxon>Dikarya</taxon>
        <taxon>Ascomycota</taxon>
        <taxon>Pezizomycotina</taxon>
        <taxon>Dothideomycetes</taxon>
        <taxon>Dothideomycetidae</taxon>
        <taxon>Mycosphaerellales</taxon>
        <taxon>Extremaceae</taxon>
        <taxon>Vermiconidia</taxon>
    </lineage>
</organism>
<evidence type="ECO:0000313" key="2">
    <source>
        <dbReference type="Proteomes" id="UP001281147"/>
    </source>
</evidence>
<evidence type="ECO:0000313" key="1">
    <source>
        <dbReference type="EMBL" id="KAK3710617.1"/>
    </source>
</evidence>
<accession>A0ACC3N627</accession>
<comment type="caution">
    <text evidence="1">The sequence shown here is derived from an EMBL/GenBank/DDBJ whole genome shotgun (WGS) entry which is preliminary data.</text>
</comment>
<proteinExistence type="predicted"/>
<gene>
    <name evidence="1" type="ORF">LTR37_010245</name>
</gene>
<keyword evidence="2" id="KW-1185">Reference proteome</keyword>
<dbReference type="Proteomes" id="UP001281147">
    <property type="component" value="Unassembled WGS sequence"/>
</dbReference>
<dbReference type="EMBL" id="JAUTXU010000083">
    <property type="protein sequence ID" value="KAK3710617.1"/>
    <property type="molecule type" value="Genomic_DNA"/>
</dbReference>
<reference evidence="1" key="1">
    <citation type="submission" date="2023-07" db="EMBL/GenBank/DDBJ databases">
        <title>Black Yeasts Isolated from many extreme environments.</title>
        <authorList>
            <person name="Coleine C."/>
            <person name="Stajich J.E."/>
            <person name="Selbmann L."/>
        </authorList>
    </citation>
    <scope>NUCLEOTIDE SEQUENCE</scope>
    <source>
        <strain evidence="1">CCFEE 5714</strain>
    </source>
</reference>